<dbReference type="SUPFAM" id="SSF141868">
    <property type="entry name" value="EAL domain-like"/>
    <property type="match status" value="1"/>
</dbReference>
<dbReference type="SMART" id="SM00267">
    <property type="entry name" value="GGDEF"/>
    <property type="match status" value="2"/>
</dbReference>
<gene>
    <name evidence="3" type="ORF">NX786_28290</name>
</gene>
<feature type="domain" description="EAL" evidence="1">
    <location>
        <begin position="524"/>
        <end position="778"/>
    </location>
</feature>
<organism evidence="3 4">
    <name type="scientific">Telluria mixta</name>
    <dbReference type="NCBI Taxonomy" id="34071"/>
    <lineage>
        <taxon>Bacteria</taxon>
        <taxon>Pseudomonadati</taxon>
        <taxon>Pseudomonadota</taxon>
        <taxon>Betaproteobacteria</taxon>
        <taxon>Burkholderiales</taxon>
        <taxon>Oxalobacteraceae</taxon>
        <taxon>Telluria group</taxon>
        <taxon>Telluria</taxon>
    </lineage>
</organism>
<dbReference type="PROSITE" id="PS50883">
    <property type="entry name" value="EAL"/>
    <property type="match status" value="1"/>
</dbReference>
<dbReference type="SUPFAM" id="SSF55073">
    <property type="entry name" value="Nucleotide cyclase"/>
    <property type="match status" value="2"/>
</dbReference>
<evidence type="ECO:0000259" key="1">
    <source>
        <dbReference type="PROSITE" id="PS50883"/>
    </source>
</evidence>
<evidence type="ECO:0000313" key="4">
    <source>
        <dbReference type="Proteomes" id="UP001165263"/>
    </source>
</evidence>
<dbReference type="SMART" id="SM00052">
    <property type="entry name" value="EAL"/>
    <property type="match status" value="1"/>
</dbReference>
<dbReference type="InterPro" id="IPR000160">
    <property type="entry name" value="GGDEF_dom"/>
</dbReference>
<protein>
    <submittedName>
        <fullName evidence="3">EAL domain-containing protein</fullName>
    </submittedName>
</protein>
<dbReference type="PANTHER" id="PTHR33121">
    <property type="entry name" value="CYCLIC DI-GMP PHOSPHODIESTERASE PDEF"/>
    <property type="match status" value="1"/>
</dbReference>
<dbReference type="InterPro" id="IPR001633">
    <property type="entry name" value="EAL_dom"/>
</dbReference>
<dbReference type="InterPro" id="IPR050706">
    <property type="entry name" value="Cyclic-di-GMP_PDE-like"/>
</dbReference>
<dbReference type="InterPro" id="IPR043128">
    <property type="entry name" value="Rev_trsase/Diguanyl_cyclase"/>
</dbReference>
<dbReference type="SUPFAM" id="SSF55781">
    <property type="entry name" value="GAF domain-like"/>
    <property type="match status" value="1"/>
</dbReference>
<feature type="domain" description="GGDEF" evidence="2">
    <location>
        <begin position="45"/>
        <end position="158"/>
    </location>
</feature>
<dbReference type="CDD" id="cd01948">
    <property type="entry name" value="EAL"/>
    <property type="match status" value="1"/>
</dbReference>
<reference evidence="3" key="1">
    <citation type="submission" date="2022-08" db="EMBL/GenBank/DDBJ databases">
        <title>Reclassification of Massilia species as members of the genera Telluria, Duganella, Pseudoduganella, Mokoshia gen. nov. and Zemynaea gen. nov. using orthogonal and non-orthogonal genome-based approaches.</title>
        <authorList>
            <person name="Bowman J.P."/>
        </authorList>
    </citation>
    <scope>NUCLEOTIDE SEQUENCE</scope>
    <source>
        <strain evidence="3">LMG 11547</strain>
    </source>
</reference>
<dbReference type="Gene3D" id="3.30.450.40">
    <property type="match status" value="1"/>
</dbReference>
<name>A0ABT2C7X5_9BURK</name>
<evidence type="ECO:0000313" key="3">
    <source>
        <dbReference type="EMBL" id="MCS0633242.1"/>
    </source>
</evidence>
<sequence>MNSPYPNSAAMHHAATHDAATGLPNRDEFMSRLDSALATAARTGGGVALLFVGLDGTVAPGALPAFAARLSARVRRTDVVARVADDAFAVLLTHLADPAADTRALAGKMLAAAAPCSASVGIALDDGNLDGATLVTRAETALRDARGRGGNTAVLFEPPAAPARGPADGAPLPPDETARVEALRATQLLDSEPDELFDRIVRIVCTTLNVPVSLVSLVDSDRQWFKARCGIEGRETPRTVAFCAWTVLDDEPFVVEDAARDPRFADNPHVTGAPFVRFYAGVPLRSGGRRIGSLCAVDYVPRTLGPQDLLVLKQLARMVEDLIELRTATLDAVQSLNNWGGRPLLEGGTGARLRQQFLRDPLTGMPNRLVVEDAIARHALRAHADTCALLAVVDVDNLAAVNEEHGHASGDAVLVAIARRLRHRAGPGDVAARIGGSTFLLWLQSDTHDCAERAQALHRALNRPVQVAGRVIHGSVTMGHCHFGRDGNDAETLLVRAHAALRHAKSQGHGLARAYEPAQRRTSARALEHDLRGALARDELALAYQPKVDLRSGRVVGVEALLRWQHPVYGMVAPSEFIPVAEESGLIIPIGQWVLDQACAQLRAWRDAGHAGLTVAVNLSARQFLDDEVAARVVDTLARHGVPHGALELELTESTSMHDVGRSITIMKELKAAGVVLSIDDFGTGYSSLAYLKRLPIDKVKIDRAFVSDLEQSTESRAIVRAIVTAVRCLGLDVIAEGIEQPAQARLLMADGCFEMQGYHFGRPVAAADCPLEARFEFGAPEEA</sequence>
<dbReference type="PROSITE" id="PS50887">
    <property type="entry name" value="GGDEF"/>
    <property type="match status" value="2"/>
</dbReference>
<dbReference type="InterPro" id="IPR029016">
    <property type="entry name" value="GAF-like_dom_sf"/>
</dbReference>
<dbReference type="PANTHER" id="PTHR33121:SF70">
    <property type="entry name" value="SIGNALING PROTEIN YKOW"/>
    <property type="match status" value="1"/>
</dbReference>
<dbReference type="Gene3D" id="3.20.20.450">
    <property type="entry name" value="EAL domain"/>
    <property type="match status" value="1"/>
</dbReference>
<dbReference type="InterPro" id="IPR029787">
    <property type="entry name" value="Nucleotide_cyclase"/>
</dbReference>
<feature type="domain" description="GGDEF" evidence="2">
    <location>
        <begin position="386"/>
        <end position="517"/>
    </location>
</feature>
<evidence type="ECO:0000259" key="2">
    <source>
        <dbReference type="PROSITE" id="PS50887"/>
    </source>
</evidence>
<dbReference type="RefSeq" id="WP_259452225.1">
    <property type="nucleotide sequence ID" value="NZ_CP119520.1"/>
</dbReference>
<dbReference type="Pfam" id="PF00990">
    <property type="entry name" value="GGDEF"/>
    <property type="match status" value="2"/>
</dbReference>
<proteinExistence type="predicted"/>
<dbReference type="NCBIfam" id="TIGR00254">
    <property type="entry name" value="GGDEF"/>
    <property type="match status" value="1"/>
</dbReference>
<dbReference type="InterPro" id="IPR035919">
    <property type="entry name" value="EAL_sf"/>
</dbReference>
<dbReference type="SMART" id="SM00065">
    <property type="entry name" value="GAF"/>
    <property type="match status" value="1"/>
</dbReference>
<dbReference type="EMBL" id="JANUHC010000013">
    <property type="protein sequence ID" value="MCS0633242.1"/>
    <property type="molecule type" value="Genomic_DNA"/>
</dbReference>
<dbReference type="Proteomes" id="UP001165263">
    <property type="component" value="Unassembled WGS sequence"/>
</dbReference>
<dbReference type="InterPro" id="IPR003018">
    <property type="entry name" value="GAF"/>
</dbReference>
<keyword evidence="4" id="KW-1185">Reference proteome</keyword>
<dbReference type="CDD" id="cd01949">
    <property type="entry name" value="GGDEF"/>
    <property type="match status" value="2"/>
</dbReference>
<dbReference type="Gene3D" id="3.30.70.270">
    <property type="match status" value="2"/>
</dbReference>
<dbReference type="Pfam" id="PF01590">
    <property type="entry name" value="GAF"/>
    <property type="match status" value="1"/>
</dbReference>
<accession>A0ABT2C7X5</accession>
<dbReference type="Pfam" id="PF00563">
    <property type="entry name" value="EAL"/>
    <property type="match status" value="1"/>
</dbReference>
<comment type="caution">
    <text evidence="3">The sequence shown here is derived from an EMBL/GenBank/DDBJ whole genome shotgun (WGS) entry which is preliminary data.</text>
</comment>